<dbReference type="SUPFAM" id="SSF53955">
    <property type="entry name" value="Lysozyme-like"/>
    <property type="match status" value="1"/>
</dbReference>
<evidence type="ECO:0000256" key="1">
    <source>
        <dbReference type="ARBA" id="ARBA00007734"/>
    </source>
</evidence>
<dbReference type="GO" id="GO:0000270">
    <property type="term" value="P:peptidoglycan metabolic process"/>
    <property type="evidence" value="ECO:0007669"/>
    <property type="project" value="InterPro"/>
</dbReference>
<dbReference type="PROSITE" id="PS00922">
    <property type="entry name" value="TRANSGLYCOSYLASE"/>
    <property type="match status" value="1"/>
</dbReference>
<dbReference type="InterPro" id="IPR023346">
    <property type="entry name" value="Lysozyme-like_dom_sf"/>
</dbReference>
<proteinExistence type="inferred from homology"/>
<feature type="signal peptide" evidence="3">
    <location>
        <begin position="1"/>
        <end position="36"/>
    </location>
</feature>
<dbReference type="Proteomes" id="UP000509579">
    <property type="component" value="Chromosome"/>
</dbReference>
<dbReference type="Gene3D" id="1.10.530.10">
    <property type="match status" value="1"/>
</dbReference>
<evidence type="ECO:0000256" key="2">
    <source>
        <dbReference type="SAM" id="MobiDB-lite"/>
    </source>
</evidence>
<reference evidence="5 6" key="1">
    <citation type="submission" date="2020-06" db="EMBL/GenBank/DDBJ databases">
        <title>Acidovorax antarctica sp. nov., isolated from Corinth ice sheet soil, Antarctic Fields Peninsula.</title>
        <authorList>
            <person name="Xu Q."/>
            <person name="Peng F."/>
        </authorList>
    </citation>
    <scope>NUCLEOTIDE SEQUENCE [LARGE SCALE GENOMIC DNA]</scope>
    <source>
        <strain evidence="5 6">16-35-5</strain>
    </source>
</reference>
<feature type="domain" description="Transglycosylase SLT" evidence="4">
    <location>
        <begin position="109"/>
        <end position="213"/>
    </location>
</feature>
<evidence type="ECO:0000313" key="6">
    <source>
        <dbReference type="Proteomes" id="UP000509579"/>
    </source>
</evidence>
<sequence>MSCPAPSLALPQRRFGPRLLAAALLCLGLAAGTARADLWAFVDARGVTHFAAEQLDERYALFFRGPRFDSERDMAAAPMDPDTELAARSRVQSYFDILPAYKSVRPHLRRAAERSGVDYALLKAVIATESGFDAQAVSPKGALGLMQLMPATAERFGVAATAARSLAQQLHDPAVNVPAGARYLRHLLDLFDGRLELALAAYNAGEGAVRRAGLKIPPFRETQNYVKTVLALYRQLQPLAPGVATPGVATPAAAVRRAAGVPDDRSPRIRMTLPPGSAGATFDEKREQ</sequence>
<evidence type="ECO:0000313" key="5">
    <source>
        <dbReference type="EMBL" id="QKV53901.1"/>
    </source>
</evidence>
<organism evidence="5 6">
    <name type="scientific">Comamonas antarctica</name>
    <dbReference type="NCBI Taxonomy" id="2743470"/>
    <lineage>
        <taxon>Bacteria</taxon>
        <taxon>Pseudomonadati</taxon>
        <taxon>Pseudomonadota</taxon>
        <taxon>Betaproteobacteria</taxon>
        <taxon>Burkholderiales</taxon>
        <taxon>Comamonadaceae</taxon>
        <taxon>Comamonas</taxon>
    </lineage>
</organism>
<comment type="similarity">
    <text evidence="1">Belongs to the transglycosylase Slt family.</text>
</comment>
<dbReference type="EMBL" id="CP054840">
    <property type="protein sequence ID" value="QKV53901.1"/>
    <property type="molecule type" value="Genomic_DNA"/>
</dbReference>
<accession>A0A6N1X3I8</accession>
<dbReference type="Pfam" id="PF01464">
    <property type="entry name" value="SLT"/>
    <property type="match status" value="1"/>
</dbReference>
<dbReference type="InterPro" id="IPR000189">
    <property type="entry name" value="Transglyc_AS"/>
</dbReference>
<dbReference type="GO" id="GO:0008933">
    <property type="term" value="F:peptidoglycan lytic transglycosylase activity"/>
    <property type="evidence" value="ECO:0007669"/>
    <property type="project" value="InterPro"/>
</dbReference>
<dbReference type="CDD" id="cd00254">
    <property type="entry name" value="LT-like"/>
    <property type="match status" value="1"/>
</dbReference>
<dbReference type="GO" id="GO:0016020">
    <property type="term" value="C:membrane"/>
    <property type="evidence" value="ECO:0007669"/>
    <property type="project" value="InterPro"/>
</dbReference>
<feature type="chain" id="PRO_5026805974" evidence="3">
    <location>
        <begin position="37"/>
        <end position="288"/>
    </location>
</feature>
<name>A0A6N1X3I8_9BURK</name>
<dbReference type="KEGG" id="aant:HUK68_13910"/>
<keyword evidence="3" id="KW-0732">Signal</keyword>
<evidence type="ECO:0000259" key="4">
    <source>
        <dbReference type="Pfam" id="PF01464"/>
    </source>
</evidence>
<protein>
    <submittedName>
        <fullName evidence="5">Lytic transglycosylase domain-containing protein</fullName>
    </submittedName>
</protein>
<dbReference type="InterPro" id="IPR008258">
    <property type="entry name" value="Transglycosylase_SLT_dom_1"/>
</dbReference>
<feature type="region of interest" description="Disordered" evidence="2">
    <location>
        <begin position="260"/>
        <end position="288"/>
    </location>
</feature>
<evidence type="ECO:0000256" key="3">
    <source>
        <dbReference type="SAM" id="SignalP"/>
    </source>
</evidence>
<dbReference type="PANTHER" id="PTHR37423:SF2">
    <property type="entry name" value="MEMBRANE-BOUND LYTIC MUREIN TRANSGLYCOSYLASE C"/>
    <property type="match status" value="1"/>
</dbReference>
<dbReference type="RefSeq" id="WP_175504707.1">
    <property type="nucleotide sequence ID" value="NZ_CP054840.1"/>
</dbReference>
<dbReference type="AlphaFoldDB" id="A0A6N1X3I8"/>
<dbReference type="PANTHER" id="PTHR37423">
    <property type="entry name" value="SOLUBLE LYTIC MUREIN TRANSGLYCOSYLASE-RELATED"/>
    <property type="match status" value="1"/>
</dbReference>
<gene>
    <name evidence="5" type="ORF">HUK68_13910</name>
</gene>
<keyword evidence="6" id="KW-1185">Reference proteome</keyword>